<dbReference type="InterPro" id="IPR008271">
    <property type="entry name" value="Ser/Thr_kinase_AS"/>
</dbReference>
<dbReference type="EMBL" id="JAPFFF010000010">
    <property type="protein sequence ID" value="KAK8880571.1"/>
    <property type="molecule type" value="Genomic_DNA"/>
</dbReference>
<dbReference type="Gene3D" id="1.10.510.10">
    <property type="entry name" value="Transferase(Phosphotransferase) domain 1"/>
    <property type="match status" value="1"/>
</dbReference>
<dbReference type="InterPro" id="IPR001245">
    <property type="entry name" value="Ser-Thr/Tyr_kinase_cat_dom"/>
</dbReference>
<keyword evidence="1" id="KW-0723">Serine/threonine-protein kinase</keyword>
<dbReference type="PROSITE" id="PS50011">
    <property type="entry name" value="PROTEIN_KINASE_DOM"/>
    <property type="match status" value="1"/>
</dbReference>
<dbReference type="PANTHER" id="PTHR44329:SF214">
    <property type="entry name" value="PROTEIN KINASE DOMAIN-CONTAINING PROTEIN"/>
    <property type="match status" value="1"/>
</dbReference>
<dbReference type="InterPro" id="IPR006597">
    <property type="entry name" value="Sel1-like"/>
</dbReference>
<accession>A0ABR2JNZ0</accession>
<dbReference type="PROSITE" id="PS00108">
    <property type="entry name" value="PROTEIN_KINASE_ST"/>
    <property type="match status" value="1"/>
</dbReference>
<dbReference type="Gene3D" id="1.25.40.10">
    <property type="entry name" value="Tetratricopeptide repeat domain"/>
    <property type="match status" value="1"/>
</dbReference>
<evidence type="ECO:0000259" key="5">
    <source>
        <dbReference type="PROSITE" id="PS50011"/>
    </source>
</evidence>
<proteinExistence type="predicted"/>
<keyword evidence="2 4" id="KW-0547">Nucleotide-binding</keyword>
<evidence type="ECO:0000313" key="6">
    <source>
        <dbReference type="EMBL" id="KAK8880571.1"/>
    </source>
</evidence>
<evidence type="ECO:0000256" key="3">
    <source>
        <dbReference type="ARBA" id="ARBA00022840"/>
    </source>
</evidence>
<dbReference type="SMART" id="SM00671">
    <property type="entry name" value="SEL1"/>
    <property type="match status" value="2"/>
</dbReference>
<dbReference type="SUPFAM" id="SSF81901">
    <property type="entry name" value="HCP-like"/>
    <property type="match status" value="1"/>
</dbReference>
<keyword evidence="1" id="KW-0418">Kinase</keyword>
<dbReference type="PRINTS" id="PR00109">
    <property type="entry name" value="TYRKINASE"/>
</dbReference>
<sequence>MDNQTAVLNLDDFENTQQTLGSGTYGTVYLVKEKKTNIHYAAKVSKLPLSQIQKTFSRELSVLVHLDFPSIMKLKGYNETDFNGSDNPTLITEYCKKGSLQKAIISQRKNSLQKDGYENWNNTKKMINLIGIALGMNYIHDHNFIHRDLKADNVLLDENLYPKICDFGQSKLFEEGADQTMHVGSPYYMAPEATGLLDEDDDEETYSFPVDVYSFGILAYEIYSGEPPIIPGKKTFQVLRNIVKGSRPDIEKVPEHLREFIVNLWNQEAIQRPIFSEVIDKLLHDKERTWLDDVDTDEVEEYLHQFGLSLNPQNSSSDIGIIQSITEQEYPNNANRPKSSVQQLYDSDKIPDNMKDYIRSAESELNSKDYDFNLLYYIGWHFYMGNKSYVKTFPQDFYYALRYFLPAASNSNKDAVYAIALIYSMDSDDKQKEFSVKVANVAADLGSVEALYLLGISYRMGLGCSQNVVMAAVNFKIAADKSNVDCMFLYGQILLEIGQDSIDKNKLKNYINEAEQIIHSMTGKRNYFYVEASYTLETVKNEDAAYFVGTRYIEKAANKGNKEAAKIYEQIKANQKVENHSADYYQDLYKTLTQTVLNS</sequence>
<evidence type="ECO:0000256" key="1">
    <source>
        <dbReference type="ARBA" id="ARBA00022527"/>
    </source>
</evidence>
<evidence type="ECO:0000256" key="2">
    <source>
        <dbReference type="ARBA" id="ARBA00022741"/>
    </source>
</evidence>
<dbReference type="Pfam" id="PF00069">
    <property type="entry name" value="Pkinase"/>
    <property type="match status" value="1"/>
</dbReference>
<dbReference type="PANTHER" id="PTHR44329">
    <property type="entry name" value="SERINE/THREONINE-PROTEIN KINASE TNNI3K-RELATED"/>
    <property type="match status" value="1"/>
</dbReference>
<keyword evidence="3 4" id="KW-0067">ATP-binding</keyword>
<feature type="binding site" evidence="4">
    <location>
        <position position="43"/>
    </location>
    <ligand>
        <name>ATP</name>
        <dbReference type="ChEBI" id="CHEBI:30616"/>
    </ligand>
</feature>
<dbReference type="PROSITE" id="PS00107">
    <property type="entry name" value="PROTEIN_KINASE_ATP"/>
    <property type="match status" value="1"/>
</dbReference>
<dbReference type="InterPro" id="IPR017441">
    <property type="entry name" value="Protein_kinase_ATP_BS"/>
</dbReference>
<dbReference type="InterPro" id="IPR011990">
    <property type="entry name" value="TPR-like_helical_dom_sf"/>
</dbReference>
<evidence type="ECO:0000313" key="7">
    <source>
        <dbReference type="Proteomes" id="UP001470230"/>
    </source>
</evidence>
<comment type="caution">
    <text evidence="6">The sequence shown here is derived from an EMBL/GenBank/DDBJ whole genome shotgun (WGS) entry which is preliminary data.</text>
</comment>
<evidence type="ECO:0000256" key="4">
    <source>
        <dbReference type="PROSITE-ProRule" id="PRU10141"/>
    </source>
</evidence>
<dbReference type="Proteomes" id="UP001470230">
    <property type="component" value="Unassembled WGS sequence"/>
</dbReference>
<dbReference type="InterPro" id="IPR000719">
    <property type="entry name" value="Prot_kinase_dom"/>
</dbReference>
<name>A0ABR2JNZ0_9EUKA</name>
<keyword evidence="1" id="KW-0808">Transferase</keyword>
<protein>
    <recommendedName>
        <fullName evidence="5">Protein kinase domain-containing protein</fullName>
    </recommendedName>
</protein>
<dbReference type="InterPro" id="IPR051681">
    <property type="entry name" value="Ser/Thr_Kinases-Pseudokinases"/>
</dbReference>
<reference evidence="6 7" key="1">
    <citation type="submission" date="2024-04" db="EMBL/GenBank/DDBJ databases">
        <title>Tritrichomonas musculus Genome.</title>
        <authorList>
            <person name="Alves-Ferreira E."/>
            <person name="Grigg M."/>
            <person name="Lorenzi H."/>
            <person name="Galac M."/>
        </authorList>
    </citation>
    <scope>NUCLEOTIDE SEQUENCE [LARGE SCALE GENOMIC DNA]</scope>
    <source>
        <strain evidence="6 7">EAF2021</strain>
    </source>
</reference>
<organism evidence="6 7">
    <name type="scientific">Tritrichomonas musculus</name>
    <dbReference type="NCBI Taxonomy" id="1915356"/>
    <lineage>
        <taxon>Eukaryota</taxon>
        <taxon>Metamonada</taxon>
        <taxon>Parabasalia</taxon>
        <taxon>Tritrichomonadida</taxon>
        <taxon>Tritrichomonadidae</taxon>
        <taxon>Tritrichomonas</taxon>
    </lineage>
</organism>
<gene>
    <name evidence="6" type="ORF">M9Y10_003251</name>
</gene>
<dbReference type="InterPro" id="IPR011009">
    <property type="entry name" value="Kinase-like_dom_sf"/>
</dbReference>
<dbReference type="SMART" id="SM00220">
    <property type="entry name" value="S_TKc"/>
    <property type="match status" value="1"/>
</dbReference>
<dbReference type="SUPFAM" id="SSF56112">
    <property type="entry name" value="Protein kinase-like (PK-like)"/>
    <property type="match status" value="1"/>
</dbReference>
<keyword evidence="7" id="KW-1185">Reference proteome</keyword>
<feature type="domain" description="Protein kinase" evidence="5">
    <location>
        <begin position="14"/>
        <end position="291"/>
    </location>
</feature>